<accession>A0A6L9S146</accession>
<dbReference type="RefSeq" id="WP_163731228.1">
    <property type="nucleotide sequence ID" value="NZ_JAAGOA010000001.1"/>
</dbReference>
<dbReference type="EMBL" id="JAAGOA010000001">
    <property type="protein sequence ID" value="NED98688.1"/>
    <property type="molecule type" value="Genomic_DNA"/>
</dbReference>
<gene>
    <name evidence="5" type="ORF">G1H10_00715</name>
</gene>
<dbReference type="Gene3D" id="1.10.10.1320">
    <property type="entry name" value="Anti-sigma factor, zinc-finger domain"/>
    <property type="match status" value="1"/>
</dbReference>
<dbReference type="InterPro" id="IPR041916">
    <property type="entry name" value="Anti_sigma_zinc_sf"/>
</dbReference>
<keyword evidence="4" id="KW-0812">Transmembrane</keyword>
<evidence type="ECO:0000256" key="3">
    <source>
        <dbReference type="SAM" id="MobiDB-lite"/>
    </source>
</evidence>
<dbReference type="Proteomes" id="UP000475214">
    <property type="component" value="Unassembled WGS sequence"/>
</dbReference>
<feature type="compositionally biased region" description="Basic and acidic residues" evidence="3">
    <location>
        <begin position="151"/>
        <end position="163"/>
    </location>
</feature>
<reference evidence="5 6" key="1">
    <citation type="submission" date="2020-02" db="EMBL/GenBank/DDBJ databases">
        <authorList>
            <person name="Li X.-J."/>
            <person name="Han X.-M."/>
        </authorList>
    </citation>
    <scope>NUCLEOTIDE SEQUENCE [LARGE SCALE GENOMIC DNA]</scope>
    <source>
        <strain evidence="5 6">CCTCC AB 2017055</strain>
    </source>
</reference>
<sequence length="272" mass="28199">MSAADRHPPEYVLAELAEGVLEDGTSTVSEHVRGCPSCQSVLDQLTEVTRLLRTTPDRVPMPAHVTARIAAALNEEAIVATAARERAEQEARAADAGASGASGAAGPVGWFRRRLPIAVAAAAATAFIGFFGYTLINDDSPPEMATSSGAADREFDTDDRGADTDDEAGGEDTENEENAPGDGPGVAEPGPLGENLLERTILDVWNSREQVQPGCGQGLADAQGSDLVGSTEFDGDVLVVLESDQLTGWVVGDCESSVGGETPDVAVPLPQE</sequence>
<feature type="transmembrane region" description="Helical" evidence="4">
    <location>
        <begin position="115"/>
        <end position="136"/>
    </location>
</feature>
<evidence type="ECO:0008006" key="7">
    <source>
        <dbReference type="Google" id="ProtNLM"/>
    </source>
</evidence>
<comment type="caution">
    <text evidence="5">The sequence shown here is derived from an EMBL/GenBank/DDBJ whole genome shotgun (WGS) entry which is preliminary data.</text>
</comment>
<dbReference type="AlphaFoldDB" id="A0A6L9S146"/>
<feature type="compositionally biased region" description="Acidic residues" evidence="3">
    <location>
        <begin position="164"/>
        <end position="179"/>
    </location>
</feature>
<keyword evidence="4" id="KW-1133">Transmembrane helix</keyword>
<evidence type="ECO:0000256" key="1">
    <source>
        <dbReference type="ARBA" id="ARBA00023015"/>
    </source>
</evidence>
<evidence type="ECO:0000256" key="4">
    <source>
        <dbReference type="SAM" id="Phobius"/>
    </source>
</evidence>
<keyword evidence="1" id="KW-0805">Transcription regulation</keyword>
<keyword evidence="4" id="KW-0472">Membrane</keyword>
<proteinExistence type="predicted"/>
<name>A0A6L9S146_9ACTN</name>
<keyword evidence="2" id="KW-0804">Transcription</keyword>
<protein>
    <recommendedName>
        <fullName evidence="7">Zf-HC2 domain-containing protein</fullName>
    </recommendedName>
</protein>
<evidence type="ECO:0000313" key="5">
    <source>
        <dbReference type="EMBL" id="NED98688.1"/>
    </source>
</evidence>
<organism evidence="5 6">
    <name type="scientific">Phytoactinopolyspora halotolerans</name>
    <dbReference type="NCBI Taxonomy" id="1981512"/>
    <lineage>
        <taxon>Bacteria</taxon>
        <taxon>Bacillati</taxon>
        <taxon>Actinomycetota</taxon>
        <taxon>Actinomycetes</taxon>
        <taxon>Jiangellales</taxon>
        <taxon>Jiangellaceae</taxon>
        <taxon>Phytoactinopolyspora</taxon>
    </lineage>
</organism>
<feature type="region of interest" description="Disordered" evidence="3">
    <location>
        <begin position="139"/>
        <end position="193"/>
    </location>
</feature>
<evidence type="ECO:0000256" key="2">
    <source>
        <dbReference type="ARBA" id="ARBA00023163"/>
    </source>
</evidence>
<evidence type="ECO:0000313" key="6">
    <source>
        <dbReference type="Proteomes" id="UP000475214"/>
    </source>
</evidence>
<keyword evidence="6" id="KW-1185">Reference proteome</keyword>